<dbReference type="InterPro" id="IPR006541">
    <property type="entry name" value="Bacteriocin_ass"/>
</dbReference>
<accession>A0ABS2PQU4</accession>
<keyword evidence="1" id="KW-1133">Transmembrane helix</keyword>
<comment type="caution">
    <text evidence="2">The sequence shown here is derived from an EMBL/GenBank/DDBJ whole genome shotgun (WGS) entry which is preliminary data.</text>
</comment>
<feature type="transmembrane region" description="Helical" evidence="1">
    <location>
        <begin position="156"/>
        <end position="176"/>
    </location>
</feature>
<keyword evidence="3" id="KW-1185">Reference proteome</keyword>
<protein>
    <submittedName>
        <fullName evidence="2">ABC transport system permease protein</fullName>
    </submittedName>
</protein>
<keyword evidence="1" id="KW-0812">Transmembrane</keyword>
<keyword evidence="1" id="KW-0472">Membrane</keyword>
<feature type="transmembrane region" description="Helical" evidence="1">
    <location>
        <begin position="235"/>
        <end position="262"/>
    </location>
</feature>
<dbReference type="Proteomes" id="UP000697472">
    <property type="component" value="Unassembled WGS sequence"/>
</dbReference>
<proteinExistence type="predicted"/>
<dbReference type="NCBIfam" id="TIGR01654">
    <property type="entry name" value="bact_immun_7tm"/>
    <property type="match status" value="1"/>
</dbReference>
<dbReference type="EMBL" id="JAFBEH010000007">
    <property type="protein sequence ID" value="MBM7642246.1"/>
    <property type="molecule type" value="Genomic_DNA"/>
</dbReference>
<name>A0ABS2PQU4_9STRE</name>
<feature type="transmembrane region" description="Helical" evidence="1">
    <location>
        <begin position="283"/>
        <end position="303"/>
    </location>
</feature>
<evidence type="ECO:0000313" key="3">
    <source>
        <dbReference type="Proteomes" id="UP000697472"/>
    </source>
</evidence>
<feature type="transmembrane region" description="Helical" evidence="1">
    <location>
        <begin position="205"/>
        <end position="223"/>
    </location>
</feature>
<gene>
    <name evidence="2" type="ORF">JOC28_000540</name>
</gene>
<reference evidence="2 3" key="1">
    <citation type="submission" date="2021-01" db="EMBL/GenBank/DDBJ databases">
        <title>Genomic Encyclopedia of Type Strains, Phase IV (KMG-IV): sequencing the most valuable type-strain genomes for metagenomic binning, comparative biology and taxonomic classification.</title>
        <authorList>
            <person name="Goeker M."/>
        </authorList>
    </citation>
    <scope>NUCLEOTIDE SEQUENCE [LARGE SCALE GENOMIC DNA]</scope>
    <source>
        <strain evidence="2 3">DSM 27382</strain>
    </source>
</reference>
<feature type="transmembrane region" description="Helical" evidence="1">
    <location>
        <begin position="616"/>
        <end position="635"/>
    </location>
</feature>
<organism evidence="2 3">
    <name type="scientific">Streptococcus loxodontisalivarius</name>
    <dbReference type="NCBI Taxonomy" id="1349415"/>
    <lineage>
        <taxon>Bacteria</taxon>
        <taxon>Bacillati</taxon>
        <taxon>Bacillota</taxon>
        <taxon>Bacilli</taxon>
        <taxon>Lactobacillales</taxon>
        <taxon>Streptococcaceae</taxon>
        <taxon>Streptococcus</taxon>
    </lineage>
</organism>
<sequence>MWSKMKQLVLLITFFVVTLYSVTLIYRYQNQIFANGKDVIVVTESTTTLLSDLETIAEDNHLVFAKQIMVASTDGKSDNQPSFYKIGQGNIPSNFKLQKNQKIIENSSNNVLYFVFGKSVNVKKITSQLNQKGHQVAIYDNNWLFQIILSIFDPDIFLGFLLLLMTLLIVSLSIGVSNLKKAGLQRLSGLSKSQIAFGHFKNESLYHIFLTLLSLAVGEALLYSKKLTSLTYGEMLLVTLLFWFLVTGVTLFLADCLIWFVLSKQSLEMSIKHKAPIRFLQNLLTLLEVISVLMVMFSISRFLTNQGELSQLNEASYNWKKHDNIYSASLMNGGTDAESLQNFLKDFASSSDLMLVGDNLNFAKRSQYLPNANSDENVLFVTPNFIEKSQLTIPKTAQEKLGHLAEKEYMILVPESQSQNEDDLSSKWNDRISEYGSIDVSYSSAVYSKKEKFFTYRIFGSFAITNTSFAENPIIIVVNLETFQAADTFKFYFESWMSKQQLLFSDKEKFMSLVSKYDLESSVGSLLNGENALQTRMANLRLKQIYLLISNLISVMSLLLLGSLLNTIYFYQNRKKFFIEWLSGKTFLQTHWRHLIDLVLMLGILSFVVPIFSLPILVMLVPFSFATLVILQFYLQSKFVKRDVSLLKGE</sequence>
<dbReference type="RefSeq" id="WP_205009096.1">
    <property type="nucleotide sequence ID" value="NZ_JAFBEH010000007.1"/>
</dbReference>
<evidence type="ECO:0000256" key="1">
    <source>
        <dbReference type="SAM" id="Phobius"/>
    </source>
</evidence>
<dbReference type="Pfam" id="PF07242">
    <property type="entry name" value="DUF1430"/>
    <property type="match status" value="1"/>
</dbReference>
<feature type="transmembrane region" description="Helical" evidence="1">
    <location>
        <begin position="592"/>
        <end position="610"/>
    </location>
</feature>
<feature type="transmembrane region" description="Helical" evidence="1">
    <location>
        <begin position="545"/>
        <end position="571"/>
    </location>
</feature>
<evidence type="ECO:0000313" key="2">
    <source>
        <dbReference type="EMBL" id="MBM7642246.1"/>
    </source>
</evidence>